<reference evidence="11 12" key="1">
    <citation type="submission" date="2022-05" db="EMBL/GenBank/DDBJ databases">
        <authorList>
            <consortium name="Genoscope - CEA"/>
            <person name="William W."/>
        </authorList>
    </citation>
    <scope>NUCLEOTIDE SEQUENCE [LARGE SCALE GENOMIC DNA]</scope>
</reference>
<feature type="region of interest" description="Disordered" evidence="7">
    <location>
        <begin position="520"/>
        <end position="631"/>
    </location>
</feature>
<dbReference type="PANTHER" id="PTHR45813:SF8">
    <property type="entry name" value="IG-LIKE DOMAIN-CONTAINING PROTEIN"/>
    <property type="match status" value="1"/>
</dbReference>
<evidence type="ECO:0000256" key="7">
    <source>
        <dbReference type="SAM" id="MobiDB-lite"/>
    </source>
</evidence>
<feature type="compositionally biased region" description="Basic residues" evidence="7">
    <location>
        <begin position="1709"/>
        <end position="1722"/>
    </location>
</feature>
<protein>
    <submittedName>
        <fullName evidence="11">Uncharacterized protein</fullName>
    </submittedName>
</protein>
<dbReference type="InterPro" id="IPR000203">
    <property type="entry name" value="GPS"/>
</dbReference>
<dbReference type="InterPro" id="IPR046338">
    <property type="entry name" value="GAIN_dom_sf"/>
</dbReference>
<feature type="compositionally biased region" description="Basic and acidic residues" evidence="7">
    <location>
        <begin position="611"/>
        <end position="631"/>
    </location>
</feature>
<feature type="region of interest" description="Disordered" evidence="7">
    <location>
        <begin position="1187"/>
        <end position="1389"/>
    </location>
</feature>
<dbReference type="Pfam" id="PF23597">
    <property type="entry name" value="KIAA0319_N"/>
    <property type="match status" value="1"/>
</dbReference>
<dbReference type="GO" id="GO:0016020">
    <property type="term" value="C:membrane"/>
    <property type="evidence" value="ECO:0007669"/>
    <property type="project" value="UniProtKB-SubCell"/>
</dbReference>
<sequence>MFPIVCFYFYSEANDLQSKSCTGEQSTAKRNSFNFRKFGNVTGLEDCVDICCRDDACELAILSRGFHCYGVSCDKPKLCHKILDKLLMEDERQLQRNPRNAGTTDFIRHTSQVTNPRCPKRFVPSFHVLLLPARTTREFYKFSQQSKDEGQCNTQCCRSRECLLSFIEDEECYGVTGVPADSNSTNSTREPTLGLEIAIIDRNKEISRSLDDGDEDPDDIGSDDSDIKSSDTKLPRLRPTEVNSNLQTSQVGKIFSTTKKTIAKAKESVFSKRIPTMGPTKHEAQPTAMGHEQNLSNQSRTKHPKFPTTKDIKTKGVPFHFKGVASRRTPSGTPSVSKNRAFKIYSNNKSLTKHLSSTLTQRVSPSKGGKVTKVKPTVKVWKAAETRRGTQSIETGGNPKGKHYVKHLKLITRTTTAMKPSSKSSKVSRISDRGFEIGTKRLDTHHKGSTARLVGGTDEGNSRVDEGSVSGFDGISGDHRYSGEDREFSGHNAFSGVSGFDDISGDQGYFDKEHGFSVHDDFSGVGEDDVSGNHEYLSSSGGDSSKDSSDLMENAKVLRDDGSVEHHLSDADLSGSDIGVGGYAENSDESGKNGRKSEVGSTEEGDGPYKINHDVTKPKLYQGEDKNGNMARKKIDLIKDLEELGSDGDKSSVHSKQTSKKVVKVPRIIVSGIKKDPNTKKGKDKRMKSRKVHFDLKQSRKIKNQSSSKVSRKLRPESHDVKASNVRAKLNPKKRKNYGRTELLTNKTVRKERIQDGHKRSKMKSVNSTVKHTKPSDRNSSGRLMKTKDNVTDIATKPLLFHGARNEGNKHNVIIKRNKVNRNAANSTASQIIPKAISTGKVRKGKSISRRSKGKAKVIRTGDNATSHRPSTKGLTVNYQANQVKLNGKASLEKSMGKGYQAINQKKRKSLEFVGFQGGHRLQSKVKPLTENNEKPTTLGNKKVGRTKTKSRLSNVNYTIKDTGDLMQYAHRKVSVRHKTTLKVIAGRNGSNVEGKTAQKVSSSIKVMAHKKVHKKYGTSPKDSLQNNVPRFHRKPHVAHKKQNSMHGRRAPIFHLPTTTSEKGNRIKDSKGSIHQDLMLSSTEGSLSSKENRSFVSHITFSPHQFINTLKTNTSHVNISAKQRSNSNASDAKATFVGHFVNDSGASNGIDFSVKSSEKHHKLSSKHRLTVDLDDLGDADFDIMMSNDIPHKDLPKKSKGKDKKHASKGNKNYDNSRTEKKRKHNSHGNDEDDDAKGSFYKQKDQSEATSKGKLHRHHHHSQKEKDKDANEEDEEGTSREEDGRRNAERKSRHHHRHHDNANTVKQKDYEDENHHHSAHKGHLHHKKKENNEEDGEDNREARKHIKHHHVERDESDRSSDDQKMKHRRHHKHKDHDHIPKIKYDDNHWQGKVIPGRVKITYSKDHAKKRHYHHHKHKIQNDDDRSETRENHHNRKNSFKAHEMDSDSDEDTKNRKLQKHFKEKSNDNHEGDDDDENDEKQTSHRGNTHKKKEERVEEKTDVNYEVVKKGRHRASHDEDNGDDSDESSENKQEGKEDDSDEVEDNDKVNEEDKDNAHDHSDGSERKKNNRVVLGDDSEDEDEDEANQTEESHDADGHWNKHNYHEQEHASNEEEYHKNRNRKEYHKPHFYHKHWESRHKHHESHFESKASDDDNRDHFGVEAENNLKHDRRNFRKSKIYHRERKKEWREYHEAEGENEETNNDNHERQFQRSRKQYHYHHKRPEWKNDKTTEEYREHNEQKEAYERDPLRNNEDDNGRNLEHIDEHIPDYQKEREGVEEIPSRDRIEERRPNDESGEGKHKKHHHEKFHHFPEDDGVEWKNKEDFEGNKYENGDVPYRREQAHNHRLMDEDEKPYEDNRDHEVHYDHGSKHKPRHWKKWHRKNHHHFYEKDQPAFEGTGGPFDSSASMRVYNADNDDDDQYYGGEGNQEYQGRNHYKHKHRKHRQSYEFWGNGNQNPYYYDYNYHNSRAPYGYYKPGSKFRSYSEWRREHYGDYDRWRPKASRWYPHNEHWNRKSSWPASQDNKPVDFQWNKFYNNNGMPPIPTPYPEDPSNRWRPTNPQWKPPDQTQNSFGKNNWSSDQYPSQGHAGGEDQNQKQYNDWSKNGPPLHLKQGGYGPQRNPFAPGLQPWRNINATKQGGGQQSTGVQSQYIPPAQQNSNKVFNQTKFHPTNRPKYPAGSSSQVSGPTNINQIKKIMDKLNTPPSTSGVRPGKVAPTVKQDILHNATTNKDGVPKTNLTTTDQLKDKNRLNGFFNEEKNGKKKSEISRPANRSEDRQAEKITNSQGNTSQHANLTSQTTNTPPKPPSNQVTNKTTGDHTNPQQAAGNRTNKPTAPTLKSSTTTAKPTTQTTTEHTPAAAPNFGDVSQSDDSSETGKKHRKHRAPICMAGKTTDDVTLLRGKKAGNFTNIGDVGDFEMCIKRCCQTKTCDLAFKSAETCFLVNCFDKDSCKTTESLDDIFSPRMCFVKRHLSDEEKDDQDQDGNDEWDDKVSPSGIREVCDMEKALGILWKKTIAGRFSAHPCPRGAKGFVRRRCEADSRWMPPDFSDCVSNGYQDLYDKSRKLAAGADPSPLIRELSQLTTQNIDNSLIFGGDLNRATDIMAAIVQHNGQTEFLEMTKEDVENFVRASSNLLDMTNQQEWFNIQKNKPGSADVLRAMEMFALQAARRLSREDMAEPTITNNIVIKMDRKSAGDDGLTFPDFANPRVNRWDARHDVIALPSSVFAQTTKDVSVATISFKSLPYLLPDSNVSTGLGPNSKVMSTVLHPHPQGKITPPVTIVLSHIKRKRGNPKCVFWDYALSPHRGGAWSSRGCWLAYNNHTHSICQCSHLSNFAVLMDLSSDEVSQKEQKRERTMALMWIGIPVLIVGVIGGLYMSFSWNRKSGMSSSVTRPPVALNEKTGLLGQRVVTSQVREEFPPSPTRDLYRALSPGYSPTGDLEWQDEFDFEMEPGDQGFKQMLLPKLQMLQNHLINEFYDSEKMETKRKKLLETTIKQKPQITIISPVQPPSDQSNHSQNAKSQSMAIGPVQCERTPTRQTIPPKSQITTDQVRRSQTFKTTRRQSEHPARKLRVRFADESPPGRNLTDEDKERFKRLQKMERRVFAQHISRWTASSHLNLSE</sequence>
<dbReference type="Pfam" id="PF16489">
    <property type="entry name" value="GAIN"/>
    <property type="match status" value="1"/>
</dbReference>
<evidence type="ECO:0000313" key="12">
    <source>
        <dbReference type="Proteomes" id="UP001159428"/>
    </source>
</evidence>
<feature type="compositionally biased region" description="Basic and acidic residues" evidence="7">
    <location>
        <begin position="1588"/>
        <end position="1616"/>
    </location>
</feature>
<dbReference type="PANTHER" id="PTHR45813">
    <property type="entry name" value="IG-LIKE DOMAIN-CONTAINING PROTEIN"/>
    <property type="match status" value="1"/>
</dbReference>
<dbReference type="InterPro" id="IPR001879">
    <property type="entry name" value="GPCR_2_extracellular_dom"/>
</dbReference>
<dbReference type="Gene3D" id="2.60.220.50">
    <property type="match status" value="1"/>
</dbReference>
<feature type="compositionally biased region" description="Polar residues" evidence="7">
    <location>
        <begin position="3003"/>
        <end position="3018"/>
    </location>
</feature>
<feature type="region of interest" description="Disordered" evidence="7">
    <location>
        <begin position="2995"/>
        <end position="3065"/>
    </location>
</feature>
<feature type="region of interest" description="Disordered" evidence="7">
    <location>
        <begin position="1009"/>
        <end position="1029"/>
    </location>
</feature>
<feature type="compositionally biased region" description="Basic residues" evidence="7">
    <location>
        <begin position="1252"/>
        <end position="1262"/>
    </location>
</feature>
<comment type="subcellular location">
    <subcellularLocation>
        <location evidence="1">Membrane</location>
    </subcellularLocation>
</comment>
<gene>
    <name evidence="11" type="ORF">PMEA_00032098</name>
</gene>
<dbReference type="GO" id="GO:0004930">
    <property type="term" value="F:G protein-coupled receptor activity"/>
    <property type="evidence" value="ECO:0007669"/>
    <property type="project" value="InterPro"/>
</dbReference>
<feature type="compositionally biased region" description="Basic residues" evidence="7">
    <location>
        <begin position="1667"/>
        <end position="1682"/>
    </location>
</feature>
<feature type="compositionally biased region" description="Polar residues" evidence="7">
    <location>
        <begin position="3030"/>
        <end position="3052"/>
    </location>
</feature>
<feature type="region of interest" description="Disordered" evidence="7">
    <location>
        <begin position="2221"/>
        <end position="2378"/>
    </location>
</feature>
<evidence type="ECO:0000313" key="11">
    <source>
        <dbReference type="EMBL" id="CAH3159715.1"/>
    </source>
</evidence>
<feature type="compositionally biased region" description="Basic residues" evidence="7">
    <location>
        <begin position="1364"/>
        <end position="1374"/>
    </location>
</feature>
<feature type="compositionally biased region" description="Low complexity" evidence="7">
    <location>
        <begin position="2328"/>
        <end position="2357"/>
    </location>
</feature>
<feature type="compositionally biased region" description="Basic residues" evidence="7">
    <location>
        <begin position="1406"/>
        <end position="1417"/>
    </location>
</feature>
<feature type="compositionally biased region" description="Polar residues" evidence="7">
    <location>
        <begin position="2222"/>
        <end position="2239"/>
    </location>
</feature>
<feature type="compositionally biased region" description="Acidic residues" evidence="7">
    <location>
        <begin position="1534"/>
        <end position="1543"/>
    </location>
</feature>
<dbReference type="PROSITE" id="PS50221">
    <property type="entry name" value="GAIN_B"/>
    <property type="match status" value="1"/>
</dbReference>
<dbReference type="InterPro" id="IPR051587">
    <property type="entry name" value="Adhesion_GPCR"/>
</dbReference>
<feature type="compositionally biased region" description="Basic and acidic residues" evidence="7">
    <location>
        <begin position="556"/>
        <end position="570"/>
    </location>
</feature>
<feature type="compositionally biased region" description="Basic and acidic residues" evidence="7">
    <location>
        <begin position="1723"/>
        <end position="1797"/>
    </location>
</feature>
<dbReference type="Gene3D" id="4.10.1240.10">
    <property type="entry name" value="GPCR, family 2, extracellular hormone receptor domain"/>
    <property type="match status" value="1"/>
</dbReference>
<feature type="domain" description="G-protein coupled receptors family 2 profile 1" evidence="10">
    <location>
        <begin position="2496"/>
        <end position="2549"/>
    </location>
</feature>
<evidence type="ECO:0000256" key="5">
    <source>
        <dbReference type="ARBA" id="ARBA00023157"/>
    </source>
</evidence>
<feature type="compositionally biased region" description="Basic residues" evidence="7">
    <location>
        <begin position="1617"/>
        <end position="1641"/>
    </location>
</feature>
<feature type="compositionally biased region" description="Basic residues" evidence="7">
    <location>
        <begin position="682"/>
        <end position="691"/>
    </location>
</feature>
<feature type="compositionally biased region" description="Basic and acidic residues" evidence="7">
    <location>
        <begin position="1490"/>
        <end position="1507"/>
    </location>
</feature>
<evidence type="ECO:0000256" key="4">
    <source>
        <dbReference type="ARBA" id="ARBA00023136"/>
    </source>
</evidence>
<feature type="region of interest" description="Disordered" evidence="7">
    <location>
        <begin position="753"/>
        <end position="784"/>
    </location>
</feature>
<evidence type="ECO:0000256" key="3">
    <source>
        <dbReference type="ARBA" id="ARBA00022989"/>
    </source>
</evidence>
<dbReference type="InterPro" id="IPR013980">
    <property type="entry name" value="MANSC_dom"/>
</dbReference>
<feature type="compositionally biased region" description="Basic and acidic residues" evidence="7">
    <location>
        <begin position="1854"/>
        <end position="1867"/>
    </location>
</feature>
<dbReference type="InterPro" id="IPR036445">
    <property type="entry name" value="GPCR_2_extracell_dom_sf"/>
</dbReference>
<feature type="compositionally biased region" description="Basic residues" evidence="7">
    <location>
        <begin position="1798"/>
        <end position="1807"/>
    </location>
</feature>
<evidence type="ECO:0000259" key="9">
    <source>
        <dbReference type="PROSITE" id="PS50221"/>
    </source>
</evidence>
<feature type="compositionally biased region" description="Basic and acidic residues" evidence="7">
    <location>
        <begin position="476"/>
        <end position="487"/>
    </location>
</feature>
<keyword evidence="12" id="KW-1185">Reference proteome</keyword>
<feature type="compositionally biased region" description="Basic and acidic residues" evidence="7">
    <location>
        <begin position="1642"/>
        <end position="1666"/>
    </location>
</feature>
<feature type="compositionally biased region" description="Basic and acidic residues" evidence="7">
    <location>
        <begin position="1276"/>
        <end position="1289"/>
    </location>
</feature>
<feature type="compositionally biased region" description="Basic and acidic residues" evidence="7">
    <location>
        <begin position="1418"/>
        <end position="1430"/>
    </location>
</feature>
<evidence type="ECO:0000256" key="2">
    <source>
        <dbReference type="ARBA" id="ARBA00022692"/>
    </source>
</evidence>
<dbReference type="EMBL" id="CALNXJ010000072">
    <property type="protein sequence ID" value="CAH3159715.1"/>
    <property type="molecule type" value="Genomic_DNA"/>
</dbReference>
<dbReference type="SMART" id="SM00303">
    <property type="entry name" value="GPS"/>
    <property type="match status" value="1"/>
</dbReference>
<comment type="caution">
    <text evidence="11">The sequence shown here is derived from an EMBL/GenBank/DDBJ whole genome shotgun (WGS) entry which is preliminary data.</text>
</comment>
<feature type="compositionally biased region" description="Basic and acidic residues" evidence="7">
    <location>
        <begin position="589"/>
        <end position="598"/>
    </location>
</feature>
<feature type="compositionally biased region" description="Basic residues" evidence="7">
    <location>
        <begin position="1197"/>
        <end position="1208"/>
    </location>
</feature>
<feature type="compositionally biased region" description="Basic and acidic residues" evidence="7">
    <location>
        <begin position="1350"/>
        <end position="1363"/>
    </location>
</feature>
<feature type="compositionally biased region" description="Polar residues" evidence="7">
    <location>
        <begin position="2277"/>
        <end position="2327"/>
    </location>
</feature>
<feature type="compositionally biased region" description="Basic and acidic residues" evidence="7">
    <location>
        <begin position="1305"/>
        <end position="1315"/>
    </location>
</feature>
<feature type="compositionally biased region" description="Basic residues" evidence="7">
    <location>
        <begin position="1316"/>
        <end position="1328"/>
    </location>
</feature>
<dbReference type="InterPro" id="IPR032471">
    <property type="entry name" value="AGRL2-4_GAIN_subdom_A"/>
</dbReference>
<dbReference type="Proteomes" id="UP001159428">
    <property type="component" value="Unassembled WGS sequence"/>
</dbReference>
<feature type="region of interest" description="Disordered" evidence="7">
    <location>
        <begin position="276"/>
        <end position="313"/>
    </location>
</feature>
<feature type="compositionally biased region" description="Acidic residues" evidence="7">
    <location>
        <begin position="1574"/>
        <end position="1586"/>
    </location>
</feature>
<feature type="compositionally biased region" description="Basic and acidic residues" evidence="7">
    <location>
        <begin position="225"/>
        <end position="234"/>
    </location>
</feature>
<dbReference type="SMART" id="SM00008">
    <property type="entry name" value="HormR"/>
    <property type="match status" value="1"/>
</dbReference>
<feature type="compositionally biased region" description="Basic and acidic residues" evidence="7">
    <location>
        <begin position="643"/>
        <end position="652"/>
    </location>
</feature>
<dbReference type="InterPro" id="IPR057244">
    <property type="entry name" value="GAIN_B"/>
</dbReference>
<name>A0AAU9XW16_9CNID</name>
<feature type="compositionally biased region" description="Basic and acidic residues" evidence="7">
    <location>
        <begin position="1375"/>
        <end position="1388"/>
    </location>
</feature>
<keyword evidence="5" id="KW-1015">Disulfide bond</keyword>
<keyword evidence="2 8" id="KW-0812">Transmembrane</keyword>
<feature type="domain" description="GAIN-B" evidence="9">
    <location>
        <begin position="2684"/>
        <end position="2839"/>
    </location>
</feature>
<dbReference type="GO" id="GO:0007189">
    <property type="term" value="P:adenylate cyclase-activating G protein-coupled receptor signaling pathway"/>
    <property type="evidence" value="ECO:0007669"/>
    <property type="project" value="TreeGrafter"/>
</dbReference>
<organism evidence="11 12">
    <name type="scientific">Pocillopora meandrina</name>
    <dbReference type="NCBI Taxonomy" id="46732"/>
    <lineage>
        <taxon>Eukaryota</taxon>
        <taxon>Metazoa</taxon>
        <taxon>Cnidaria</taxon>
        <taxon>Anthozoa</taxon>
        <taxon>Hexacorallia</taxon>
        <taxon>Scleractinia</taxon>
        <taxon>Astrocoeniina</taxon>
        <taxon>Pocilloporidae</taxon>
        <taxon>Pocillopora</taxon>
    </lineage>
</organism>
<feature type="compositionally biased region" description="Acidic residues" evidence="7">
    <location>
        <begin position="212"/>
        <end position="224"/>
    </location>
</feature>
<feature type="compositionally biased region" description="Basic and acidic residues" evidence="7">
    <location>
        <begin position="1544"/>
        <end position="1565"/>
    </location>
</feature>
<keyword evidence="3 8" id="KW-1133">Transmembrane helix</keyword>
<feature type="region of interest" description="Disordered" evidence="7">
    <location>
        <begin position="2038"/>
        <end position="2145"/>
    </location>
</feature>
<dbReference type="Pfam" id="PF02793">
    <property type="entry name" value="HRM"/>
    <property type="match status" value="1"/>
</dbReference>
<evidence type="ECO:0000256" key="6">
    <source>
        <dbReference type="ARBA" id="ARBA00023180"/>
    </source>
</evidence>
<feature type="region of interest" description="Disordered" evidence="7">
    <location>
        <begin position="2163"/>
        <end position="2184"/>
    </location>
</feature>
<dbReference type="Gene3D" id="1.25.40.610">
    <property type="match status" value="1"/>
</dbReference>
<feature type="transmembrane region" description="Helical" evidence="8">
    <location>
        <begin position="2852"/>
        <end position="2873"/>
    </location>
</feature>
<feature type="compositionally biased region" description="Basic and acidic residues" evidence="7">
    <location>
        <begin position="1808"/>
        <end position="1847"/>
    </location>
</feature>
<evidence type="ECO:0000256" key="8">
    <source>
        <dbReference type="SAM" id="Phobius"/>
    </source>
</evidence>
<feature type="compositionally biased region" description="Basic and acidic residues" evidence="7">
    <location>
        <begin position="1683"/>
        <end position="1693"/>
    </location>
</feature>
<proteinExistence type="predicted"/>
<feature type="compositionally biased region" description="Polar residues" evidence="7">
    <location>
        <begin position="2053"/>
        <end position="2082"/>
    </location>
</feature>
<keyword evidence="4 8" id="KW-0472">Membrane</keyword>
<feature type="compositionally biased region" description="Basic and acidic residues" evidence="7">
    <location>
        <begin position="2240"/>
        <end position="2276"/>
    </location>
</feature>
<feature type="region of interest" description="Disordered" evidence="7">
    <location>
        <begin position="1406"/>
        <end position="1871"/>
    </location>
</feature>
<dbReference type="Pfam" id="PF01825">
    <property type="entry name" value="GPS"/>
    <property type="match status" value="1"/>
</dbReference>
<evidence type="ECO:0000259" key="10">
    <source>
        <dbReference type="PROSITE" id="PS50227"/>
    </source>
</evidence>
<keyword evidence="6" id="KW-0325">Glycoprotein</keyword>
<feature type="region of interest" description="Disordered" evidence="7">
    <location>
        <begin position="206"/>
        <end position="243"/>
    </location>
</feature>
<dbReference type="PROSITE" id="PS50227">
    <property type="entry name" value="G_PROTEIN_RECEP_F2_3"/>
    <property type="match status" value="1"/>
</dbReference>
<feature type="region of interest" description="Disordered" evidence="7">
    <location>
        <begin position="643"/>
        <end position="722"/>
    </location>
</feature>
<accession>A0AAU9XW16</accession>
<evidence type="ECO:0000256" key="1">
    <source>
        <dbReference type="ARBA" id="ARBA00004370"/>
    </source>
</evidence>
<feature type="region of interest" description="Disordered" evidence="7">
    <location>
        <begin position="446"/>
        <end position="487"/>
    </location>
</feature>